<dbReference type="SUPFAM" id="SSF46689">
    <property type="entry name" value="Homeodomain-like"/>
    <property type="match status" value="2"/>
</dbReference>
<dbReference type="Gene3D" id="3.40.50.2300">
    <property type="match status" value="1"/>
</dbReference>
<feature type="modified residue" description="4-aspartylphosphate" evidence="8">
    <location>
        <position position="55"/>
    </location>
</feature>
<dbReference type="GO" id="GO:0043565">
    <property type="term" value="F:sequence-specific DNA binding"/>
    <property type="evidence" value="ECO:0007669"/>
    <property type="project" value="InterPro"/>
</dbReference>
<feature type="domain" description="Response regulatory" evidence="10">
    <location>
        <begin position="3"/>
        <end position="120"/>
    </location>
</feature>
<dbReference type="PROSITE" id="PS01124">
    <property type="entry name" value="HTH_ARAC_FAMILY_2"/>
    <property type="match status" value="1"/>
</dbReference>
<dbReference type="InterPro" id="IPR011006">
    <property type="entry name" value="CheY-like_superfamily"/>
</dbReference>
<dbReference type="Proteomes" id="UP000640274">
    <property type="component" value="Unassembled WGS sequence"/>
</dbReference>
<protein>
    <submittedName>
        <fullName evidence="11">Response regulator</fullName>
    </submittedName>
</protein>
<dbReference type="GO" id="GO:0005737">
    <property type="term" value="C:cytoplasm"/>
    <property type="evidence" value="ECO:0007669"/>
    <property type="project" value="UniProtKB-SubCell"/>
</dbReference>
<dbReference type="PANTHER" id="PTHR42713">
    <property type="entry name" value="HISTIDINE KINASE-RELATED"/>
    <property type="match status" value="1"/>
</dbReference>
<gene>
    <name evidence="11" type="ORF">JFN88_22275</name>
</gene>
<keyword evidence="7" id="KW-0804">Transcription</keyword>
<keyword evidence="3 8" id="KW-0597">Phosphoprotein</keyword>
<keyword evidence="12" id="KW-1185">Reference proteome</keyword>
<name>A0A934J384_9BACL</name>
<evidence type="ECO:0000259" key="10">
    <source>
        <dbReference type="PROSITE" id="PS50110"/>
    </source>
</evidence>
<keyword evidence="4" id="KW-0902">Two-component regulatory system</keyword>
<evidence type="ECO:0000256" key="2">
    <source>
        <dbReference type="ARBA" id="ARBA00022490"/>
    </source>
</evidence>
<evidence type="ECO:0000256" key="3">
    <source>
        <dbReference type="ARBA" id="ARBA00022553"/>
    </source>
</evidence>
<dbReference type="Pfam" id="PF12833">
    <property type="entry name" value="HTH_18"/>
    <property type="match status" value="1"/>
</dbReference>
<dbReference type="InterPro" id="IPR009057">
    <property type="entry name" value="Homeodomain-like_sf"/>
</dbReference>
<dbReference type="GO" id="GO:0000160">
    <property type="term" value="P:phosphorelay signal transduction system"/>
    <property type="evidence" value="ECO:0007669"/>
    <property type="project" value="UniProtKB-KW"/>
</dbReference>
<evidence type="ECO:0000313" key="12">
    <source>
        <dbReference type="Proteomes" id="UP000640274"/>
    </source>
</evidence>
<evidence type="ECO:0000256" key="4">
    <source>
        <dbReference type="ARBA" id="ARBA00023012"/>
    </source>
</evidence>
<evidence type="ECO:0000313" key="11">
    <source>
        <dbReference type="EMBL" id="MBJ6363946.1"/>
    </source>
</evidence>
<comment type="caution">
    <text evidence="11">The sequence shown here is derived from an EMBL/GenBank/DDBJ whole genome shotgun (WGS) entry which is preliminary data.</text>
</comment>
<dbReference type="EMBL" id="JAELUP010000107">
    <property type="protein sequence ID" value="MBJ6363946.1"/>
    <property type="molecule type" value="Genomic_DNA"/>
</dbReference>
<keyword evidence="2" id="KW-0963">Cytoplasm</keyword>
<dbReference type="RefSeq" id="WP_199021539.1">
    <property type="nucleotide sequence ID" value="NZ_JAELUP010000107.1"/>
</dbReference>
<comment type="subcellular location">
    <subcellularLocation>
        <location evidence="1">Cytoplasm</location>
    </subcellularLocation>
</comment>
<keyword evidence="5" id="KW-0805">Transcription regulation</keyword>
<dbReference type="GO" id="GO:0003700">
    <property type="term" value="F:DNA-binding transcription factor activity"/>
    <property type="evidence" value="ECO:0007669"/>
    <property type="project" value="InterPro"/>
</dbReference>
<feature type="domain" description="HTH araC/xylS-type" evidence="9">
    <location>
        <begin position="447"/>
        <end position="545"/>
    </location>
</feature>
<dbReference type="PROSITE" id="PS50110">
    <property type="entry name" value="RESPONSE_REGULATORY"/>
    <property type="match status" value="1"/>
</dbReference>
<accession>A0A934J384</accession>
<proteinExistence type="predicted"/>
<dbReference type="SUPFAM" id="SSF52172">
    <property type="entry name" value="CheY-like"/>
    <property type="match status" value="1"/>
</dbReference>
<keyword evidence="6" id="KW-0238">DNA-binding</keyword>
<dbReference type="InterPro" id="IPR018060">
    <property type="entry name" value="HTH_AraC"/>
</dbReference>
<reference evidence="11" key="1">
    <citation type="submission" date="2020-12" db="EMBL/GenBank/DDBJ databases">
        <authorList>
            <person name="Huq M.A."/>
        </authorList>
    </citation>
    <scope>NUCLEOTIDE SEQUENCE</scope>
    <source>
        <strain evidence="11">MAHUQ-46</strain>
    </source>
</reference>
<dbReference type="InterPro" id="IPR051552">
    <property type="entry name" value="HptR"/>
</dbReference>
<dbReference type="SMART" id="SM00342">
    <property type="entry name" value="HTH_ARAC"/>
    <property type="match status" value="1"/>
</dbReference>
<dbReference type="SMART" id="SM00448">
    <property type="entry name" value="REC"/>
    <property type="match status" value="1"/>
</dbReference>
<evidence type="ECO:0000256" key="1">
    <source>
        <dbReference type="ARBA" id="ARBA00004496"/>
    </source>
</evidence>
<evidence type="ECO:0000256" key="5">
    <source>
        <dbReference type="ARBA" id="ARBA00023015"/>
    </source>
</evidence>
<sequence>MTELMIVDDEPHSVDSLADTIDWASIGICGVHKAYSAPEALDKLKEAPVDIIITDIHMPKMNGLELIEEIRKVWPRTKCIILSGYAEFEFAQKAMQLKTTEYLLKPVLNEEIIEKVKALTEQLQCEWLEISSREQAVRAVKENQSLLRGNLLLEFLYGSQYPRETWERKLELLHLPFEFGDRYNKFMIRLEDGFQSFNQGSRPLLEYAVYNIVEEIFGLSFDVWYGKDDYDYHIFLFKWKGDEQERNHYLSALHMKEDEYIDALFSRIQHNVRVFLKGQLSILAGNWGHFPEQLSADYYEMLTVFRQQIGRESGFCMKLSGYAKDKDVHTLSSLYEPPVLSQLLETGRWQEAEDKLRHIFGQMADDKYKSRDNLIEVYFHIYNAFTYILHRNGRKISEFLGRGLEQLIDGNTYHHAEQLLGRTLRMLRQLQDESLLELKDSRRQTIQDVQRYIENHLAEDVSLQTLSEQVFMHPTYLSKIYKSETGEGINQYIQRLRKDKAIQLLKHTELKIYEIGNRVGLVNTTYFIKQFRKDTGMTPQEFRDSLKG</sequence>
<evidence type="ECO:0000256" key="8">
    <source>
        <dbReference type="PROSITE-ProRule" id="PRU00169"/>
    </source>
</evidence>
<organism evidence="11 12">
    <name type="scientific">Paenibacillus roseus</name>
    <dbReference type="NCBI Taxonomy" id="2798579"/>
    <lineage>
        <taxon>Bacteria</taxon>
        <taxon>Bacillati</taxon>
        <taxon>Bacillota</taxon>
        <taxon>Bacilli</taxon>
        <taxon>Bacillales</taxon>
        <taxon>Paenibacillaceae</taxon>
        <taxon>Paenibacillus</taxon>
    </lineage>
</organism>
<dbReference type="InterPro" id="IPR001789">
    <property type="entry name" value="Sig_transdc_resp-reg_receiver"/>
</dbReference>
<evidence type="ECO:0000259" key="9">
    <source>
        <dbReference type="PROSITE" id="PS01124"/>
    </source>
</evidence>
<dbReference type="PANTHER" id="PTHR42713:SF3">
    <property type="entry name" value="TRANSCRIPTIONAL REGULATORY PROTEIN HPTR"/>
    <property type="match status" value="1"/>
</dbReference>
<evidence type="ECO:0000256" key="6">
    <source>
        <dbReference type="ARBA" id="ARBA00023125"/>
    </source>
</evidence>
<dbReference type="AlphaFoldDB" id="A0A934J384"/>
<dbReference type="Pfam" id="PF00072">
    <property type="entry name" value="Response_reg"/>
    <property type="match status" value="1"/>
</dbReference>
<evidence type="ECO:0000256" key="7">
    <source>
        <dbReference type="ARBA" id="ARBA00023163"/>
    </source>
</evidence>
<dbReference type="CDD" id="cd17536">
    <property type="entry name" value="REC_YesN-like"/>
    <property type="match status" value="1"/>
</dbReference>
<dbReference type="Gene3D" id="1.10.10.60">
    <property type="entry name" value="Homeodomain-like"/>
    <property type="match status" value="2"/>
</dbReference>